<comment type="caution">
    <text evidence="2">The sequence shown here is derived from an EMBL/GenBank/DDBJ whole genome shotgun (WGS) entry which is preliminary data.</text>
</comment>
<organism evidence="2 3">
    <name type="scientific">Solobacterium moorei</name>
    <dbReference type="NCBI Taxonomy" id="102148"/>
    <lineage>
        <taxon>Bacteria</taxon>
        <taxon>Bacillati</taxon>
        <taxon>Bacillota</taxon>
        <taxon>Erysipelotrichia</taxon>
        <taxon>Erysipelotrichales</taxon>
        <taxon>Erysipelotrichaceae</taxon>
        <taxon>Solobacterium</taxon>
    </lineage>
</organism>
<dbReference type="RefSeq" id="WP_118765003.1">
    <property type="nucleotide sequence ID" value="NZ_CABJCF010000003.1"/>
</dbReference>
<feature type="signal peptide" evidence="1">
    <location>
        <begin position="1"/>
        <end position="20"/>
    </location>
</feature>
<keyword evidence="1" id="KW-0732">Signal</keyword>
<evidence type="ECO:0000313" key="3">
    <source>
        <dbReference type="Proteomes" id="UP000284731"/>
    </source>
</evidence>
<dbReference type="Proteomes" id="UP000284731">
    <property type="component" value="Unassembled WGS sequence"/>
</dbReference>
<name>A0A412PCP1_9FIRM</name>
<proteinExistence type="predicted"/>
<evidence type="ECO:0000313" key="2">
    <source>
        <dbReference type="EMBL" id="RGT54946.1"/>
    </source>
</evidence>
<accession>A0A412PCP1</accession>
<evidence type="ECO:0000256" key="1">
    <source>
        <dbReference type="SAM" id="SignalP"/>
    </source>
</evidence>
<evidence type="ECO:0008006" key="4">
    <source>
        <dbReference type="Google" id="ProtNLM"/>
    </source>
</evidence>
<protein>
    <recommendedName>
        <fullName evidence="4">DUF5105 domain-containing protein</fullName>
    </recommendedName>
</protein>
<dbReference type="EMBL" id="QRWX01000003">
    <property type="protein sequence ID" value="RGT54946.1"/>
    <property type="molecule type" value="Genomic_DNA"/>
</dbReference>
<dbReference type="PROSITE" id="PS51257">
    <property type="entry name" value="PROKAR_LIPOPROTEIN"/>
    <property type="match status" value="1"/>
</dbReference>
<gene>
    <name evidence="2" type="ORF">DWX20_07190</name>
</gene>
<sequence length="211" mass="23995">MKFTKLMLAMLLVLAGCGKATPEAQAKKTAETFINALDSGDTEKAKGQSSEDVQKMCDAIEASFKTPASFSSTDLSDDAKKKLAEIEKQIRTSSFENPKIKDVKEVNERKYEVTFSMDFLDTAEIRKYFTGEEYKALISTLSVEATEIQKKDGDEAAKKYMMEQLVDKIYSVYTERLKDKKYHNEDSIITLEQQDDGKWFVTDIKDVKQEK</sequence>
<dbReference type="AlphaFoldDB" id="A0A412PCP1"/>
<reference evidence="2 3" key="1">
    <citation type="submission" date="2018-08" db="EMBL/GenBank/DDBJ databases">
        <title>A genome reference for cultivated species of the human gut microbiota.</title>
        <authorList>
            <person name="Zou Y."/>
            <person name="Xue W."/>
            <person name="Luo G."/>
        </authorList>
    </citation>
    <scope>NUCLEOTIDE SEQUENCE [LARGE SCALE GENOMIC DNA]</scope>
    <source>
        <strain evidence="2 3">AF18-46</strain>
    </source>
</reference>
<feature type="chain" id="PRO_5038582096" description="DUF5105 domain-containing protein" evidence="1">
    <location>
        <begin position="21"/>
        <end position="211"/>
    </location>
</feature>